<dbReference type="EMBL" id="BMBA01000002">
    <property type="protein sequence ID" value="GFZ32394.1"/>
    <property type="molecule type" value="Genomic_DNA"/>
</dbReference>
<organism evidence="2 3">
    <name type="scientific">Clostridium zeae</name>
    <dbReference type="NCBI Taxonomy" id="2759022"/>
    <lineage>
        <taxon>Bacteria</taxon>
        <taxon>Bacillati</taxon>
        <taxon>Bacillota</taxon>
        <taxon>Clostridia</taxon>
        <taxon>Eubacteriales</taxon>
        <taxon>Clostridiaceae</taxon>
        <taxon>Clostridium</taxon>
    </lineage>
</organism>
<keyword evidence="1" id="KW-0732">Signal</keyword>
<name>A0ABQ1ECD6_9CLOT</name>
<comment type="caution">
    <text evidence="2">The sequence shown here is derived from an EMBL/GenBank/DDBJ whole genome shotgun (WGS) entry which is preliminary data.</text>
</comment>
<evidence type="ECO:0000313" key="3">
    <source>
        <dbReference type="Proteomes" id="UP000663802"/>
    </source>
</evidence>
<evidence type="ECO:0000256" key="1">
    <source>
        <dbReference type="SAM" id="SignalP"/>
    </source>
</evidence>
<feature type="chain" id="PRO_5045943895" evidence="1">
    <location>
        <begin position="21"/>
        <end position="185"/>
    </location>
</feature>
<dbReference type="PROSITE" id="PS51257">
    <property type="entry name" value="PROKAR_LIPOPROTEIN"/>
    <property type="match status" value="1"/>
</dbReference>
<sequence length="185" mass="19834">MKIKALLLSTVMAAALLAGCASKEATKDTAKEPAKTTTDAVASASVTDNVDVFAKTIGKDGKWIIAATKDLTTDKDLVLEGEFKNGKKDAAGKETLQRKIALYTQDENHKVTARFTLTAPKITIKSPVASIQHGTFKGDVYVETNDFQLVDATVDGNIYFKDDAAKAGFKMDATSKVTGKQEVKK</sequence>
<evidence type="ECO:0000313" key="2">
    <source>
        <dbReference type="EMBL" id="GFZ32394.1"/>
    </source>
</evidence>
<feature type="signal peptide" evidence="1">
    <location>
        <begin position="1"/>
        <end position="20"/>
    </location>
</feature>
<accession>A0ABQ1ECD6</accession>
<dbReference type="Proteomes" id="UP000663802">
    <property type="component" value="Unassembled WGS sequence"/>
</dbReference>
<dbReference type="RefSeq" id="WP_206870645.1">
    <property type="nucleotide sequence ID" value="NZ_BMBA01000002.1"/>
</dbReference>
<keyword evidence="3" id="KW-1185">Reference proteome</keyword>
<gene>
    <name evidence="2" type="ORF">CSC2_29200</name>
</gene>
<keyword evidence="2" id="KW-0449">Lipoprotein</keyword>
<proteinExistence type="predicted"/>
<reference evidence="2 3" key="1">
    <citation type="journal article" date="2021" name="Int. J. Syst. Evol. Microbiol.">
        <title>Clostridium zeae sp. nov., isolated from corn silage.</title>
        <authorList>
            <person name="Kobayashi H."/>
            <person name="Tanizawa Y."/>
            <person name="Yagura M."/>
            <person name="Sakamoto M."/>
            <person name="Ohkuma M."/>
            <person name="Tohno M."/>
        </authorList>
    </citation>
    <scope>NUCLEOTIDE SEQUENCE [LARGE SCALE GENOMIC DNA]</scope>
    <source>
        <strain evidence="2 3">CSC2</strain>
    </source>
</reference>
<protein>
    <submittedName>
        <fullName evidence="2">Lipoprotein</fullName>
    </submittedName>
</protein>